<comment type="caution">
    <text evidence="1">The sequence shown here is derived from an EMBL/GenBank/DDBJ whole genome shotgun (WGS) entry which is preliminary data.</text>
</comment>
<dbReference type="STRING" id="70346.F897_00991"/>
<evidence type="ECO:0000313" key="1">
    <source>
        <dbReference type="EMBL" id="ENX10789.1"/>
    </source>
</evidence>
<dbReference type="Proteomes" id="UP000013101">
    <property type="component" value="Unassembled WGS sequence"/>
</dbReference>
<name>N9MQC7_9GAMM</name>
<protein>
    <submittedName>
        <fullName evidence="1">Uncharacterized protein</fullName>
    </submittedName>
</protein>
<sequence length="32" mass="3928">MENIMLHAWPYISSNQKFYFDAILTDYDPFKK</sequence>
<organism evidence="1 2">
    <name type="scientific">Acinetobacter variabilis</name>
    <dbReference type="NCBI Taxonomy" id="70346"/>
    <lineage>
        <taxon>Bacteria</taxon>
        <taxon>Pseudomonadati</taxon>
        <taxon>Pseudomonadota</taxon>
        <taxon>Gammaproteobacteria</taxon>
        <taxon>Moraxellales</taxon>
        <taxon>Moraxellaceae</taxon>
        <taxon>Acinetobacter</taxon>
    </lineage>
</organism>
<dbReference type="EMBL" id="APRS01000006">
    <property type="protein sequence ID" value="ENX10789.1"/>
    <property type="molecule type" value="Genomic_DNA"/>
</dbReference>
<dbReference type="AlphaFoldDB" id="N9MQC7"/>
<gene>
    <name evidence="1" type="ORF">F897_00991</name>
</gene>
<accession>N9MQC7</accession>
<reference evidence="1 2" key="1">
    <citation type="submission" date="2013-02" db="EMBL/GenBank/DDBJ databases">
        <title>The Genome Sequence of Acinetobacter sp. NIPH 2171.</title>
        <authorList>
            <consortium name="The Broad Institute Genome Sequencing Platform"/>
            <consortium name="The Broad Institute Genome Sequencing Center for Infectious Disease"/>
            <person name="Cerqueira G."/>
            <person name="Feldgarden M."/>
            <person name="Courvalin P."/>
            <person name="Perichon B."/>
            <person name="Grillot-Courvalin C."/>
            <person name="Clermont D."/>
            <person name="Rocha E."/>
            <person name="Yoon E.-J."/>
            <person name="Nemec A."/>
            <person name="Walker B."/>
            <person name="Young S.K."/>
            <person name="Zeng Q."/>
            <person name="Gargeya S."/>
            <person name="Fitzgerald M."/>
            <person name="Haas B."/>
            <person name="Abouelleil A."/>
            <person name="Alvarado L."/>
            <person name="Arachchi H.M."/>
            <person name="Berlin A.M."/>
            <person name="Chapman S.B."/>
            <person name="Dewar J."/>
            <person name="Goldberg J."/>
            <person name="Griggs A."/>
            <person name="Gujja S."/>
            <person name="Hansen M."/>
            <person name="Howarth C."/>
            <person name="Imamovic A."/>
            <person name="Larimer J."/>
            <person name="McCowan C."/>
            <person name="Murphy C."/>
            <person name="Neiman D."/>
            <person name="Pearson M."/>
            <person name="Priest M."/>
            <person name="Roberts A."/>
            <person name="Saif S."/>
            <person name="Shea T."/>
            <person name="Sisk P."/>
            <person name="Sykes S."/>
            <person name="Wortman J."/>
            <person name="Nusbaum C."/>
            <person name="Birren B."/>
        </authorList>
    </citation>
    <scope>NUCLEOTIDE SEQUENCE [LARGE SCALE GENOMIC DNA]</scope>
    <source>
        <strain evidence="1 2">NIPH 2171</strain>
    </source>
</reference>
<dbReference type="HOGENOM" id="CLU_3387617_0_0_6"/>
<evidence type="ECO:0000313" key="2">
    <source>
        <dbReference type="Proteomes" id="UP000013101"/>
    </source>
</evidence>
<proteinExistence type="predicted"/>